<accession>D6XUE2</accession>
<dbReference type="GO" id="GO:0000287">
    <property type="term" value="F:magnesium ion binding"/>
    <property type="evidence" value="ECO:0007669"/>
    <property type="project" value="TreeGrafter"/>
</dbReference>
<dbReference type="GO" id="GO:0005829">
    <property type="term" value="C:cytosol"/>
    <property type="evidence" value="ECO:0007669"/>
    <property type="project" value="TreeGrafter"/>
</dbReference>
<dbReference type="STRING" id="439292.Bsel_1924"/>
<evidence type="ECO:0000313" key="2">
    <source>
        <dbReference type="Proteomes" id="UP000000271"/>
    </source>
</evidence>
<keyword evidence="2" id="KW-1185">Reference proteome</keyword>
<protein>
    <submittedName>
        <fullName evidence="1">Cof-like hydrolase</fullName>
    </submittedName>
</protein>
<dbReference type="KEGG" id="bse:Bsel_1924"/>
<dbReference type="PANTHER" id="PTHR10000">
    <property type="entry name" value="PHOSPHOSERINE PHOSPHATASE"/>
    <property type="match status" value="1"/>
</dbReference>
<dbReference type="PANTHER" id="PTHR10000:SF55">
    <property type="entry name" value="5-AMINO-6-(5-PHOSPHO-D-RIBITYLAMINO)URACIL PHOSPHATASE YCSE"/>
    <property type="match status" value="1"/>
</dbReference>
<dbReference type="EMBL" id="CP001791">
    <property type="protein sequence ID" value="ADH99428.1"/>
    <property type="molecule type" value="Genomic_DNA"/>
</dbReference>
<proteinExistence type="predicted"/>
<dbReference type="Gene3D" id="3.90.1070.10">
    <property type="match status" value="1"/>
</dbReference>
<dbReference type="HOGENOM" id="CLU_044146_0_1_9"/>
<dbReference type="NCBIfam" id="TIGR01484">
    <property type="entry name" value="HAD-SF-IIB"/>
    <property type="match status" value="1"/>
</dbReference>
<organism evidence="1 2">
    <name type="scientific">Bacillus selenitireducens (strain ATCC 700615 / DSM 15326 / MLS10)</name>
    <dbReference type="NCBI Taxonomy" id="439292"/>
    <lineage>
        <taxon>Bacteria</taxon>
        <taxon>Bacillati</taxon>
        <taxon>Bacillota</taxon>
        <taxon>Bacilli</taxon>
        <taxon>Bacillales</taxon>
        <taxon>Bacillaceae</taxon>
        <taxon>Salisediminibacterium</taxon>
    </lineage>
</organism>
<dbReference type="PRINTS" id="PR00119">
    <property type="entry name" value="CATATPASE"/>
</dbReference>
<dbReference type="Pfam" id="PF08282">
    <property type="entry name" value="Hydrolase_3"/>
    <property type="match status" value="2"/>
</dbReference>
<dbReference type="eggNOG" id="COG0561">
    <property type="taxonomic scope" value="Bacteria"/>
</dbReference>
<dbReference type="InterPro" id="IPR023214">
    <property type="entry name" value="HAD_sf"/>
</dbReference>
<name>D6XUE2_BACIE</name>
<dbReference type="GO" id="GO:0016791">
    <property type="term" value="F:phosphatase activity"/>
    <property type="evidence" value="ECO:0007669"/>
    <property type="project" value="TreeGrafter"/>
</dbReference>
<dbReference type="CDD" id="cd07516">
    <property type="entry name" value="HAD_Pase"/>
    <property type="match status" value="1"/>
</dbReference>
<dbReference type="AlphaFoldDB" id="D6XUE2"/>
<dbReference type="Gene3D" id="3.40.50.1000">
    <property type="entry name" value="HAD superfamily/HAD-like"/>
    <property type="match status" value="1"/>
</dbReference>
<gene>
    <name evidence="1" type="ordered locus">Bsel_1924</name>
</gene>
<dbReference type="SUPFAM" id="SSF56784">
    <property type="entry name" value="HAD-like"/>
    <property type="match status" value="1"/>
</dbReference>
<dbReference type="SFLD" id="SFLDG01140">
    <property type="entry name" value="C2.B:_Phosphomannomutase_and_P"/>
    <property type="match status" value="1"/>
</dbReference>
<dbReference type="SFLD" id="SFLDS00003">
    <property type="entry name" value="Haloacid_Dehalogenase"/>
    <property type="match status" value="1"/>
</dbReference>
<evidence type="ECO:0000313" key="1">
    <source>
        <dbReference type="EMBL" id="ADH99428.1"/>
    </source>
</evidence>
<dbReference type="InterPro" id="IPR036412">
    <property type="entry name" value="HAD-like_sf"/>
</dbReference>
<dbReference type="InterPro" id="IPR006379">
    <property type="entry name" value="HAD-SF_hydro_IIB"/>
</dbReference>
<dbReference type="Proteomes" id="UP000000271">
    <property type="component" value="Chromosome"/>
</dbReference>
<sequence length="245" mass="27012">MKKTIKLIALDIDGTILRNDHTIHPENITAIQKAVTNGLTVVLSTGRSLMACEHYAEQLGLRDLIVTGNGSEVWRLPDQVLHRVPLNPDRVSYMWELKQRYDTYNWAATTEEVYKLAMPERIDQHTWLKFGFDTKDDEARHAIIKALKACDDLEVTNSSETNIEVNAAGVNKAGALEIVSTETGIAMDEMIAMGDSLNDVSMIKACGIGVAMGNAQEITKKAADHVTATNEQAGVAKALHHFELI</sequence>
<reference evidence="1" key="1">
    <citation type="submission" date="2009-10" db="EMBL/GenBank/DDBJ databases">
        <title>Complete sequence of Bacillus selenitireducens MLS10.</title>
        <authorList>
            <consortium name="US DOE Joint Genome Institute"/>
            <person name="Lucas S."/>
            <person name="Copeland A."/>
            <person name="Lapidus A."/>
            <person name="Glavina del Rio T."/>
            <person name="Dalin E."/>
            <person name="Tice H."/>
            <person name="Bruce D."/>
            <person name="Goodwin L."/>
            <person name="Pitluck S."/>
            <person name="Sims D."/>
            <person name="Brettin T."/>
            <person name="Detter J.C."/>
            <person name="Han C."/>
            <person name="Larimer F."/>
            <person name="Land M."/>
            <person name="Hauser L."/>
            <person name="Kyrpides N."/>
            <person name="Ovchinnikova G."/>
            <person name="Stolz J."/>
        </authorList>
    </citation>
    <scope>NUCLEOTIDE SEQUENCE [LARGE SCALE GENOMIC DNA]</scope>
    <source>
        <strain evidence="1">MLS10</strain>
    </source>
</reference>
<dbReference type="RefSeq" id="WP_013172850.1">
    <property type="nucleotide sequence ID" value="NC_014219.1"/>
</dbReference>
<dbReference type="OrthoDB" id="9781413at2"/>